<gene>
    <name evidence="1" type="ORF">JG687_00016969</name>
</gene>
<protein>
    <submittedName>
        <fullName evidence="1">Uncharacterized protein</fullName>
    </submittedName>
</protein>
<reference evidence="1" key="1">
    <citation type="submission" date="2021-01" db="EMBL/GenBank/DDBJ databases">
        <title>Phytophthora aleatoria, a newly-described species from Pinus radiata is distinct from Phytophthora cactorum isolates based on comparative genomics.</title>
        <authorList>
            <person name="Mcdougal R."/>
            <person name="Panda P."/>
            <person name="Williams N."/>
            <person name="Studholme D.J."/>
        </authorList>
    </citation>
    <scope>NUCLEOTIDE SEQUENCE</scope>
    <source>
        <strain evidence="1">NZFS 3830</strain>
    </source>
</reference>
<comment type="caution">
    <text evidence="1">The sequence shown here is derived from an EMBL/GenBank/DDBJ whole genome shotgun (WGS) entry which is preliminary data.</text>
</comment>
<dbReference type="Proteomes" id="UP000688947">
    <property type="component" value="Unassembled WGS sequence"/>
</dbReference>
<name>A0A8T1TTN9_9STRA</name>
<sequence>MLATVKNDGRNVPLVAQLSESGVTAKYDIDIQSMTRFTMSDTTPSGQERGRPSWHRARRPLNAPVEYLYWL</sequence>
<dbReference type="EMBL" id="JAENGZ010001842">
    <property type="protein sequence ID" value="KAG6946004.1"/>
    <property type="molecule type" value="Genomic_DNA"/>
</dbReference>
<evidence type="ECO:0000313" key="1">
    <source>
        <dbReference type="EMBL" id="KAG6946004.1"/>
    </source>
</evidence>
<evidence type="ECO:0000313" key="2">
    <source>
        <dbReference type="Proteomes" id="UP000688947"/>
    </source>
</evidence>
<accession>A0A8T1TTN9</accession>
<dbReference type="AlphaFoldDB" id="A0A8T1TTN9"/>
<dbReference type="OrthoDB" id="117231at2759"/>
<proteinExistence type="predicted"/>
<organism evidence="1 2">
    <name type="scientific">Phytophthora cactorum</name>
    <dbReference type="NCBI Taxonomy" id="29920"/>
    <lineage>
        <taxon>Eukaryota</taxon>
        <taxon>Sar</taxon>
        <taxon>Stramenopiles</taxon>
        <taxon>Oomycota</taxon>
        <taxon>Peronosporomycetes</taxon>
        <taxon>Peronosporales</taxon>
        <taxon>Peronosporaceae</taxon>
        <taxon>Phytophthora</taxon>
    </lineage>
</organism>